<dbReference type="EMBL" id="JANFYT010000013">
    <property type="protein sequence ID" value="MCQ4814265.1"/>
    <property type="molecule type" value="Genomic_DNA"/>
</dbReference>
<comment type="caution">
    <text evidence="3">The sequence shown here is derived from an EMBL/GenBank/DDBJ whole genome shotgun (WGS) entry which is preliminary data.</text>
</comment>
<accession>A0AAW5K0C5</accession>
<evidence type="ECO:0000313" key="4">
    <source>
        <dbReference type="Proteomes" id="UP001205919"/>
    </source>
</evidence>
<keyword evidence="4" id="KW-1185">Reference proteome</keyword>
<feature type="coiled-coil region" evidence="1">
    <location>
        <begin position="14"/>
        <end position="52"/>
    </location>
</feature>
<protein>
    <submittedName>
        <fullName evidence="3">Uncharacterized protein</fullName>
    </submittedName>
</protein>
<gene>
    <name evidence="3" type="ORF">NE630_07450</name>
</gene>
<reference evidence="3 4" key="1">
    <citation type="submission" date="2022-06" db="EMBL/GenBank/DDBJ databases">
        <title>Isolation of gut microbiota from human fecal samples.</title>
        <authorList>
            <person name="Pamer E.G."/>
            <person name="Barat B."/>
            <person name="Waligurski E."/>
            <person name="Medina S."/>
            <person name="Paddock L."/>
            <person name="Mostad J."/>
        </authorList>
    </citation>
    <scope>NUCLEOTIDE SEQUENCE [LARGE SCALE GENOMIC DNA]</scope>
    <source>
        <strain evidence="3 4">DFI.9.90</strain>
    </source>
</reference>
<evidence type="ECO:0000256" key="1">
    <source>
        <dbReference type="SAM" id="Coils"/>
    </source>
</evidence>
<dbReference type="AlphaFoldDB" id="A0AAW5K0C5"/>
<sequence>MSEDDLRGRLDRLESIIEARLTRHDEKLDNLRNEMREQRREIQEQSREAHNNIYKRLDANDVDTAVIKAMYARLQENEEKHVPFEIGFNGKVAQFAIFTGASALGAVIVSVVTRWFS</sequence>
<keyword evidence="2" id="KW-0812">Transmembrane</keyword>
<dbReference type="Proteomes" id="UP001205919">
    <property type="component" value="Unassembled WGS sequence"/>
</dbReference>
<name>A0AAW5K0C5_9BACT</name>
<dbReference type="RefSeq" id="WP_008710024.1">
    <property type="nucleotide sequence ID" value="NZ_CABKQM010000005.1"/>
</dbReference>
<keyword evidence="2" id="KW-0472">Membrane</keyword>
<organism evidence="3 4">
    <name type="scientific">Cloacibacillus evryensis</name>
    <dbReference type="NCBI Taxonomy" id="508460"/>
    <lineage>
        <taxon>Bacteria</taxon>
        <taxon>Thermotogati</taxon>
        <taxon>Synergistota</taxon>
        <taxon>Synergistia</taxon>
        <taxon>Synergistales</taxon>
        <taxon>Synergistaceae</taxon>
        <taxon>Cloacibacillus</taxon>
    </lineage>
</organism>
<keyword evidence="2" id="KW-1133">Transmembrane helix</keyword>
<keyword evidence="1" id="KW-0175">Coiled coil</keyword>
<feature type="transmembrane region" description="Helical" evidence="2">
    <location>
        <begin position="95"/>
        <end position="116"/>
    </location>
</feature>
<evidence type="ECO:0000313" key="3">
    <source>
        <dbReference type="EMBL" id="MCQ4814265.1"/>
    </source>
</evidence>
<proteinExistence type="predicted"/>
<evidence type="ECO:0000256" key="2">
    <source>
        <dbReference type="SAM" id="Phobius"/>
    </source>
</evidence>